<dbReference type="GO" id="GO:0034480">
    <property type="term" value="F:phosphatidylcholine phospholipase C activity"/>
    <property type="evidence" value="ECO:0007669"/>
    <property type="project" value="UniProtKB-EC"/>
</dbReference>
<dbReference type="AlphaFoldDB" id="A0A7J5TZI1"/>
<proteinExistence type="inferred from homology"/>
<evidence type="ECO:0000313" key="5">
    <source>
        <dbReference type="EMBL" id="KAB7730866.1"/>
    </source>
</evidence>
<dbReference type="RefSeq" id="WP_152124525.1">
    <property type="nucleotide sequence ID" value="NZ_WELI01000004.1"/>
</dbReference>
<dbReference type="Proteomes" id="UP000488299">
    <property type="component" value="Unassembled WGS sequence"/>
</dbReference>
<dbReference type="InterPro" id="IPR007312">
    <property type="entry name" value="Phosphoesterase"/>
</dbReference>
<reference evidence="5 6" key="1">
    <citation type="submission" date="2019-10" db="EMBL/GenBank/DDBJ databases">
        <title>Rudanella paleaurantiibacter sp. nov., isolated from sludge.</title>
        <authorList>
            <person name="Xu S.Q."/>
        </authorList>
    </citation>
    <scope>NUCLEOTIDE SEQUENCE [LARGE SCALE GENOMIC DNA]</scope>
    <source>
        <strain evidence="5 6">HX-22-17</strain>
    </source>
</reference>
<comment type="caution">
    <text evidence="5">The sequence shown here is derived from an EMBL/GenBank/DDBJ whole genome shotgun (WGS) entry which is preliminary data.</text>
</comment>
<dbReference type="SUPFAM" id="SSF53649">
    <property type="entry name" value="Alkaline phosphatase-like"/>
    <property type="match status" value="1"/>
</dbReference>
<feature type="domain" description="Bacterial phospholipase C C-terminal" evidence="4">
    <location>
        <begin position="734"/>
        <end position="813"/>
    </location>
</feature>
<dbReference type="Pfam" id="PF04185">
    <property type="entry name" value="Phosphoesterase"/>
    <property type="match status" value="2"/>
</dbReference>
<dbReference type="PANTHER" id="PTHR31956:SF1">
    <property type="entry name" value="NON-SPECIFIC PHOSPHOLIPASE C1"/>
    <property type="match status" value="1"/>
</dbReference>
<dbReference type="InterPro" id="IPR008475">
    <property type="entry name" value="PLipase_C_C"/>
</dbReference>
<protein>
    <recommendedName>
        <fullName evidence="2">phospholipase C</fullName>
        <ecNumber evidence="2">3.1.4.3</ecNumber>
    </recommendedName>
</protein>
<dbReference type="EC" id="3.1.4.3" evidence="2"/>
<evidence type="ECO:0000259" key="4">
    <source>
        <dbReference type="Pfam" id="PF05506"/>
    </source>
</evidence>
<accession>A0A7J5TZI1</accession>
<sequence>MDSRREFLKKAALLSAGLSGALPASIQKAFAIDPQPGTTYLDAEHVVILMQENRSFDHAFGTLQGVRGFNDPRAIDLPNKRKVWFQTNKAGQTYAPFRLNIKDTKATWMSALPHSWENQVDARNGGRYDKWLDSKRSGNRNYADMPLTMGYYDREDIPFYYALADAFTICDQNFCSSLTGTTPNRLYLWTGTLRDPRDPNAMANVRNENVTYEREASWTTFPERLEDNGISWKIYQNELSLPTGLSNDEDGWLSNFTDNPIEWFTQYNVRFHPAYYPYIQKQQKVLPATIKELEAKLQTLTETDAAYARTRRELDNARRFMGYIEQDLVKYAPEKFNSLSAREKNLHQKAFTTNTGDPDYRTLSTVSYQDGDTQRRMTVPKGDVLHQFRADVENRKLPTVSWVVAPENFSDHPGAPWYGAWYISEVMDILTKDPEVWKKTIFILAYDENDGYFDHVPPFVPAHPDKPETGLTSRNVDTRQEFVTAEQESKRPNGGRTGPIGLGFRVPLLVASPWSRGGYVCSEVFDHTSVLQLLERFLSHKTGKTIQEPNISPWRRTVCGDLTSVFRPYHGEKIAMPASVQKQTFIEGIHKAQFKEVPTGFKALSASDLDRLHTNPIAAGFGQERGVRPSCALPYELGAEATLQNGKLTLRLSAGRQVFGAKSLGAPFHVYQLLDNDVLVRSYTVAAGDTLTDSFDRAYPVRVYGPNGFFREFNLATEAPAVTIKSAYKRGLRNALTGDLTLTLTNTDANRAYTVQILDNAYGAKPQTVTLAKAGAKGATQTVEVDLKASYNWYDVSVRIAGHDRFEQRFAGRVETGKAGFTDPLIGGEGKALSVRKS</sequence>
<dbReference type="PROSITE" id="PS51318">
    <property type="entry name" value="TAT"/>
    <property type="match status" value="1"/>
</dbReference>
<name>A0A7J5TZI1_9BACT</name>
<keyword evidence="6" id="KW-1185">Reference proteome</keyword>
<dbReference type="GO" id="GO:0016042">
    <property type="term" value="P:lipid catabolic process"/>
    <property type="evidence" value="ECO:0007669"/>
    <property type="project" value="InterPro"/>
</dbReference>
<feature type="domain" description="Bacterial phospholipase C C-terminal" evidence="4">
    <location>
        <begin position="629"/>
        <end position="713"/>
    </location>
</feature>
<keyword evidence="3" id="KW-0378">Hydrolase</keyword>
<comment type="similarity">
    <text evidence="1">Belongs to the bacterial phospholipase C family.</text>
</comment>
<evidence type="ECO:0000256" key="1">
    <source>
        <dbReference type="ARBA" id="ARBA00009717"/>
    </source>
</evidence>
<dbReference type="Gene3D" id="3.40.720.10">
    <property type="entry name" value="Alkaline Phosphatase, subunit A"/>
    <property type="match status" value="2"/>
</dbReference>
<organism evidence="5 6">
    <name type="scientific">Rudanella paleaurantiibacter</name>
    <dbReference type="NCBI Taxonomy" id="2614655"/>
    <lineage>
        <taxon>Bacteria</taxon>
        <taxon>Pseudomonadati</taxon>
        <taxon>Bacteroidota</taxon>
        <taxon>Cytophagia</taxon>
        <taxon>Cytophagales</taxon>
        <taxon>Cytophagaceae</taxon>
        <taxon>Rudanella</taxon>
    </lineage>
</organism>
<dbReference type="InterPro" id="IPR006311">
    <property type="entry name" value="TAT_signal"/>
</dbReference>
<evidence type="ECO:0000256" key="2">
    <source>
        <dbReference type="ARBA" id="ARBA00012018"/>
    </source>
</evidence>
<dbReference type="Pfam" id="PF05506">
    <property type="entry name" value="PLipase_C_C"/>
    <property type="match status" value="2"/>
</dbReference>
<evidence type="ECO:0000256" key="3">
    <source>
        <dbReference type="ARBA" id="ARBA00022801"/>
    </source>
</evidence>
<dbReference type="InterPro" id="IPR017767">
    <property type="entry name" value="PC-PLC"/>
</dbReference>
<dbReference type="NCBIfam" id="TIGR03396">
    <property type="entry name" value="PC_PLC"/>
    <property type="match status" value="1"/>
</dbReference>
<dbReference type="InterPro" id="IPR017850">
    <property type="entry name" value="Alkaline_phosphatase_core_sf"/>
</dbReference>
<evidence type="ECO:0000313" key="6">
    <source>
        <dbReference type="Proteomes" id="UP000488299"/>
    </source>
</evidence>
<gene>
    <name evidence="5" type="ORF">F5984_12040</name>
</gene>
<dbReference type="PANTHER" id="PTHR31956">
    <property type="entry name" value="NON-SPECIFIC PHOSPHOLIPASE C4-RELATED"/>
    <property type="match status" value="1"/>
</dbReference>
<dbReference type="EMBL" id="WELI01000004">
    <property type="protein sequence ID" value="KAB7730866.1"/>
    <property type="molecule type" value="Genomic_DNA"/>
</dbReference>